<proteinExistence type="inferred from homology"/>
<evidence type="ECO:0000313" key="4">
    <source>
        <dbReference type="EMBL" id="OZG50410.1"/>
    </source>
</evidence>
<keyword evidence="3" id="KW-0732">Signal</keyword>
<dbReference type="InterPro" id="IPR050490">
    <property type="entry name" value="Bact_solute-bd_prot1"/>
</dbReference>
<dbReference type="RefSeq" id="WP_094722888.1">
    <property type="nucleotide sequence ID" value="NZ_MWWS01000004.1"/>
</dbReference>
<evidence type="ECO:0000256" key="2">
    <source>
        <dbReference type="ARBA" id="ARBA00022448"/>
    </source>
</evidence>
<gene>
    <name evidence="4" type="ORF">BOCO_0927</name>
</gene>
<dbReference type="PANTHER" id="PTHR43649">
    <property type="entry name" value="ARABINOSE-BINDING PROTEIN-RELATED"/>
    <property type="match status" value="1"/>
</dbReference>
<evidence type="ECO:0000313" key="5">
    <source>
        <dbReference type="Proteomes" id="UP000216004"/>
    </source>
</evidence>
<dbReference type="SUPFAM" id="SSF53850">
    <property type="entry name" value="Periplasmic binding protein-like II"/>
    <property type="match status" value="1"/>
</dbReference>
<keyword evidence="2" id="KW-0813">Transport</keyword>
<dbReference type="EMBL" id="MWWS01000004">
    <property type="protein sequence ID" value="OZG50410.1"/>
    <property type="molecule type" value="Genomic_DNA"/>
</dbReference>
<evidence type="ECO:0000256" key="1">
    <source>
        <dbReference type="ARBA" id="ARBA00008520"/>
    </source>
</evidence>
<dbReference type="AlphaFoldDB" id="A0A261EU75"/>
<evidence type="ECO:0000256" key="3">
    <source>
        <dbReference type="SAM" id="SignalP"/>
    </source>
</evidence>
<dbReference type="PROSITE" id="PS51257">
    <property type="entry name" value="PROKAR_LIPOPROTEIN"/>
    <property type="match status" value="1"/>
</dbReference>
<dbReference type="Proteomes" id="UP000216004">
    <property type="component" value="Unassembled WGS sequence"/>
</dbReference>
<dbReference type="Gene3D" id="3.40.190.10">
    <property type="entry name" value="Periplasmic binding protein-like II"/>
    <property type="match status" value="2"/>
</dbReference>
<name>A0A261EU75_9BIFI</name>
<dbReference type="PANTHER" id="PTHR43649:SF29">
    <property type="entry name" value="OSMOPROTECTIVE COMPOUNDS-BINDING PROTEIN GGTB"/>
    <property type="match status" value="1"/>
</dbReference>
<feature type="signal peptide" evidence="3">
    <location>
        <begin position="1"/>
        <end position="23"/>
    </location>
</feature>
<comment type="similarity">
    <text evidence="1">Belongs to the bacterial solute-binding protein 1 family.</text>
</comment>
<feature type="chain" id="PRO_5039144039" evidence="3">
    <location>
        <begin position="24"/>
        <end position="457"/>
    </location>
</feature>
<accession>A0A261EU75</accession>
<keyword evidence="5" id="KW-1185">Reference proteome</keyword>
<reference evidence="4 5" key="1">
    <citation type="journal article" date="2017" name="BMC Genomics">
        <title>Comparative genomic and phylogenomic analyses of the Bifidobacteriaceae family.</title>
        <authorList>
            <person name="Lugli G.A."/>
            <person name="Milani C."/>
            <person name="Turroni F."/>
            <person name="Duranti S."/>
            <person name="Mancabelli L."/>
            <person name="Mangifesta M."/>
            <person name="Ferrario C."/>
            <person name="Modesto M."/>
            <person name="Mattarelli P."/>
            <person name="Jiri K."/>
            <person name="van Sinderen D."/>
            <person name="Ventura M."/>
        </authorList>
    </citation>
    <scope>NUCLEOTIDE SEQUENCE [LARGE SCALE GENOMIC DNA]</scope>
    <source>
        <strain evidence="4 5">DSM 22924</strain>
    </source>
</reference>
<dbReference type="OrthoDB" id="2515046at2"/>
<organism evidence="4 5">
    <name type="scientific">Bombiscardovia coagulans</name>
    <dbReference type="NCBI Taxonomy" id="686666"/>
    <lineage>
        <taxon>Bacteria</taxon>
        <taxon>Bacillati</taxon>
        <taxon>Actinomycetota</taxon>
        <taxon>Actinomycetes</taxon>
        <taxon>Bifidobacteriales</taxon>
        <taxon>Bifidobacteriaceae</taxon>
        <taxon>Bombiscardovia</taxon>
    </lineage>
</organism>
<comment type="caution">
    <text evidence="4">The sequence shown here is derived from an EMBL/GenBank/DDBJ whole genome shotgun (WGS) entry which is preliminary data.</text>
</comment>
<protein>
    <submittedName>
        <fullName evidence="4">Sugar ABC transporter substrate-binding protein</fullName>
    </submittedName>
</protein>
<sequence length="457" mass="49308">MKRANVYKGLAAAISAATLVGVAGCGSSNSSESTKSSGAQCAPYKVYGDLSGKKISVYTIWVDQEGDATAKAFSQFESCTGAKVSHEGSRDLATQLPVRIKSGSAPDIAVLPQPGLVKSMVDTGKVAKLSKDALANVSKYYSKDWQDYASVGGKVVSIPVDANAKSFIWYSPKKFKEKGYKVPQTWDEMVSLTKTIAKDNKGDTGVKPWSVGLEGGADSGWPGTDWLEDAVLRFTDGDTYNQWVAHKIPFNDPKIVAAFKEVGKLLKNTDYVNGGFGDTKSIASTSWQDAGNSLIDGKGYLMHMALFYQSNYESSNPDISISPDGDAWAFPMPSLEKDKKNMLGGGDFAVAFSDKPEVQKFEAFLASPEYANARAKAMTGWITANTGLDESLLKPIDKLAYTSLTDKNTTFRFDGSDLMPAEVGTGIFFKEMISYFGQGKSEQDVLDTIEKSWPAGK</sequence>